<evidence type="ECO:0000313" key="1">
    <source>
        <dbReference type="EMBL" id="SBT74800.1"/>
    </source>
</evidence>
<evidence type="ECO:0000313" key="2">
    <source>
        <dbReference type="Proteomes" id="UP000219799"/>
    </source>
</evidence>
<dbReference type="VEuPathDB" id="PlasmoDB:PmUG01_01029000"/>
<organism evidence="1 2">
    <name type="scientific">Plasmodium malariae</name>
    <dbReference type="NCBI Taxonomy" id="5858"/>
    <lineage>
        <taxon>Eukaryota</taxon>
        <taxon>Sar</taxon>
        <taxon>Alveolata</taxon>
        <taxon>Apicomplexa</taxon>
        <taxon>Aconoidasida</taxon>
        <taxon>Haemosporida</taxon>
        <taxon>Plasmodiidae</taxon>
        <taxon>Plasmodium</taxon>
        <taxon>Plasmodium (Plasmodium)</taxon>
    </lineage>
</organism>
<dbReference type="AlphaFoldDB" id="A0A1C3KLD2"/>
<sequence length="171" mass="21038">MCVYIYARIFCVSLTNIVTTKRTHLYYPNMVLTKRYEYSPLEEIFFAKPIENSQYYEDIEEEKNKKDKNNKNNKKYIMDINRIKDNILQYDSSLDRCQKKKDYYLSTKNTNNIQNYYFFYDYRKCIYNIDGKMYMDRNPVRILNDNNKRDDRLNEAVRVQNYNSFVYAYNI</sequence>
<accession>A0A1C3KLD2</accession>
<dbReference type="EMBL" id="LT594489">
    <property type="protein sequence ID" value="SBT74800.1"/>
    <property type="molecule type" value="Genomic_DNA"/>
</dbReference>
<name>A0A1C3KLD2_PLAMA</name>
<proteinExistence type="predicted"/>
<dbReference type="Proteomes" id="UP000219799">
    <property type="component" value="Chromosome 1"/>
</dbReference>
<reference evidence="1 2" key="1">
    <citation type="submission" date="2016-06" db="EMBL/GenBank/DDBJ databases">
        <authorList>
            <consortium name="Pathogen Informatics"/>
        </authorList>
    </citation>
    <scope>NUCLEOTIDE SEQUENCE [LARGE SCALE GENOMIC DNA]</scope>
    <source>
        <strain evidence="1">PmlGA01</strain>
    </source>
</reference>
<gene>
    <name evidence="1" type="primary">PmlGA01_010019700</name>
    <name evidence="1" type="ORF">PMLGA01_010019700</name>
</gene>
<protein>
    <submittedName>
        <fullName evidence="1">Uncharacterized protein</fullName>
    </submittedName>
</protein>